<accession>A0AAW1CVJ3</accession>
<evidence type="ECO:0000256" key="3">
    <source>
        <dbReference type="ARBA" id="ARBA00022801"/>
    </source>
</evidence>
<protein>
    <recommendedName>
        <fullName evidence="5">Carboxylic ester hydrolase</fullName>
        <ecNumber evidence="5">3.1.1.-</ecNumber>
    </recommendedName>
</protein>
<evidence type="ECO:0000256" key="2">
    <source>
        <dbReference type="ARBA" id="ARBA00022487"/>
    </source>
</evidence>
<evidence type="ECO:0000256" key="5">
    <source>
        <dbReference type="RuleBase" id="RU361235"/>
    </source>
</evidence>
<sequence length="415" mass="46886">MHHVQIVSNAVIGSEDCLYLSIYTPRLNPRKPYPVLVYIHGGGFEFGMGEFTGRPGYFMDHNIVVVTLNYRLGLMGFLSMEDSVLSGNMGLKDQNMALKWIQRNIKNFGGDAKRVTIYGESAGGASVYYHMISPWSKGLFHQGISQSGTALTPWASSAPGVGRARAIKIAKMAGCPTKNTKSMLNCLQQLDGRDLMRLTKHFPMNQLEMRPTFTPIVDSAAKDPFLPEEPHKLKPLPVPWLTGCSNMEGIIKTAHFSKFPNHYNDMDSKFMDIFPTFLFNDNITVSKDVALKIRKYYFGNESITPAMTRNMTNASLSFLLLFYYFNYFLNILNSLMPPPAPCRSTSGLSNLGSLHGESMRMENKSLHIVFTLEQKNSPPLFLNQILIPQTYHVRYFGLFLDKRLRLEPSYMPETN</sequence>
<evidence type="ECO:0000259" key="6">
    <source>
        <dbReference type="Pfam" id="PF00135"/>
    </source>
</evidence>
<evidence type="ECO:0000313" key="7">
    <source>
        <dbReference type="EMBL" id="KAK9502367.1"/>
    </source>
</evidence>
<keyword evidence="3 5" id="KW-0378">Hydrolase</keyword>
<evidence type="ECO:0000256" key="1">
    <source>
        <dbReference type="ARBA" id="ARBA00005964"/>
    </source>
</evidence>
<proteinExistence type="inferred from homology"/>
<dbReference type="PANTHER" id="PTHR43142">
    <property type="entry name" value="CARBOXYLIC ESTER HYDROLASE"/>
    <property type="match status" value="1"/>
</dbReference>
<dbReference type="InterPro" id="IPR019819">
    <property type="entry name" value="Carboxylesterase_B_CS"/>
</dbReference>
<comment type="similarity">
    <text evidence="1 5">Belongs to the type-B carboxylesterase/lipase family.</text>
</comment>
<feature type="domain" description="Carboxylesterase type B" evidence="6">
    <location>
        <begin position="12"/>
        <end position="311"/>
    </location>
</feature>
<dbReference type="GO" id="GO:0052689">
    <property type="term" value="F:carboxylic ester hydrolase activity"/>
    <property type="evidence" value="ECO:0007669"/>
    <property type="project" value="UniProtKB-KW"/>
</dbReference>
<evidence type="ECO:0000313" key="8">
    <source>
        <dbReference type="Proteomes" id="UP001461498"/>
    </source>
</evidence>
<gene>
    <name evidence="7" type="ORF">O3M35_011156</name>
</gene>
<dbReference type="Gene3D" id="3.40.50.1820">
    <property type="entry name" value="alpha/beta hydrolase"/>
    <property type="match status" value="1"/>
</dbReference>
<dbReference type="InterPro" id="IPR019826">
    <property type="entry name" value="Carboxylesterase_B_AS"/>
</dbReference>
<comment type="caution">
    <text evidence="7">The sequence shown here is derived from an EMBL/GenBank/DDBJ whole genome shotgun (WGS) entry which is preliminary data.</text>
</comment>
<organism evidence="7 8">
    <name type="scientific">Rhynocoris fuscipes</name>
    <dbReference type="NCBI Taxonomy" id="488301"/>
    <lineage>
        <taxon>Eukaryota</taxon>
        <taxon>Metazoa</taxon>
        <taxon>Ecdysozoa</taxon>
        <taxon>Arthropoda</taxon>
        <taxon>Hexapoda</taxon>
        <taxon>Insecta</taxon>
        <taxon>Pterygota</taxon>
        <taxon>Neoptera</taxon>
        <taxon>Paraneoptera</taxon>
        <taxon>Hemiptera</taxon>
        <taxon>Heteroptera</taxon>
        <taxon>Panheteroptera</taxon>
        <taxon>Cimicomorpha</taxon>
        <taxon>Reduviidae</taxon>
        <taxon>Harpactorinae</taxon>
        <taxon>Harpactorini</taxon>
        <taxon>Rhynocoris</taxon>
    </lineage>
</organism>
<name>A0AAW1CVJ3_9HEMI</name>
<dbReference type="PROSITE" id="PS00941">
    <property type="entry name" value="CARBOXYLESTERASE_B_2"/>
    <property type="match status" value="1"/>
</dbReference>
<dbReference type="SUPFAM" id="SSF53474">
    <property type="entry name" value="alpha/beta-Hydrolases"/>
    <property type="match status" value="1"/>
</dbReference>
<dbReference type="EMBL" id="JAPXFL010000008">
    <property type="protein sequence ID" value="KAK9502367.1"/>
    <property type="molecule type" value="Genomic_DNA"/>
</dbReference>
<keyword evidence="4" id="KW-0325">Glycoprotein</keyword>
<dbReference type="InterPro" id="IPR002018">
    <property type="entry name" value="CarbesteraseB"/>
</dbReference>
<reference evidence="7 8" key="1">
    <citation type="submission" date="2022-12" db="EMBL/GenBank/DDBJ databases">
        <title>Chromosome-level genome assembly of true bugs.</title>
        <authorList>
            <person name="Ma L."/>
            <person name="Li H."/>
        </authorList>
    </citation>
    <scope>NUCLEOTIDE SEQUENCE [LARGE SCALE GENOMIC DNA]</scope>
    <source>
        <strain evidence="7">Lab_2022b</strain>
    </source>
</reference>
<dbReference type="EC" id="3.1.1.-" evidence="5"/>
<keyword evidence="2" id="KW-0719">Serine esterase</keyword>
<dbReference type="Pfam" id="PF00135">
    <property type="entry name" value="COesterase"/>
    <property type="match status" value="1"/>
</dbReference>
<dbReference type="PANTHER" id="PTHR43142:SF1">
    <property type="entry name" value="CARBOXYLIC ESTER HYDROLASE"/>
    <property type="match status" value="1"/>
</dbReference>
<keyword evidence="8" id="KW-1185">Reference proteome</keyword>
<evidence type="ECO:0000256" key="4">
    <source>
        <dbReference type="ARBA" id="ARBA00023180"/>
    </source>
</evidence>
<dbReference type="PROSITE" id="PS00122">
    <property type="entry name" value="CARBOXYLESTERASE_B_1"/>
    <property type="match status" value="1"/>
</dbReference>
<dbReference type="InterPro" id="IPR029058">
    <property type="entry name" value="AB_hydrolase_fold"/>
</dbReference>
<dbReference type="AlphaFoldDB" id="A0AAW1CVJ3"/>
<dbReference type="Proteomes" id="UP001461498">
    <property type="component" value="Unassembled WGS sequence"/>
</dbReference>